<protein>
    <recommendedName>
        <fullName evidence="10">Enoyl-[acyl-carrier-protein] reductase [NADH]</fullName>
        <ecNumber evidence="10">1.3.1.9</ecNumber>
    </recommendedName>
</protein>
<organism evidence="13 14">
    <name type="scientific">Buchnera aphidicola</name>
    <name type="common">Cinara curvipes</name>
    <dbReference type="NCBI Taxonomy" id="2518975"/>
    <lineage>
        <taxon>Bacteria</taxon>
        <taxon>Pseudomonadati</taxon>
        <taxon>Pseudomonadota</taxon>
        <taxon>Gammaproteobacteria</taxon>
        <taxon>Enterobacterales</taxon>
        <taxon>Erwiniaceae</taxon>
        <taxon>Buchnera</taxon>
    </lineage>
</organism>
<evidence type="ECO:0000256" key="7">
    <source>
        <dbReference type="ARBA" id="ARBA00023098"/>
    </source>
</evidence>
<keyword evidence="4 10" id="KW-0444">Lipid biosynthesis</keyword>
<dbReference type="UniPathway" id="UPA00078"/>
<dbReference type="InterPro" id="IPR036291">
    <property type="entry name" value="NAD(P)-bd_dom_sf"/>
</dbReference>
<comment type="similarity">
    <text evidence="3 10">Belongs to the short-chain dehydrogenases/reductases (SDR) family. FabI subfamily.</text>
</comment>
<evidence type="ECO:0000256" key="2">
    <source>
        <dbReference type="ARBA" id="ARBA00005194"/>
    </source>
</evidence>
<evidence type="ECO:0000313" key="14">
    <source>
        <dbReference type="Proteomes" id="UP000294344"/>
    </source>
</evidence>
<dbReference type="Proteomes" id="UP000294344">
    <property type="component" value="Chromosome"/>
</dbReference>
<keyword evidence="10 12" id="KW-0520">NAD</keyword>
<dbReference type="Gene3D" id="1.10.8.400">
    <property type="entry name" value="Enoyl acyl carrier protein reductase"/>
    <property type="match status" value="1"/>
</dbReference>
<dbReference type="FunFam" id="1.10.8.400:FF:000001">
    <property type="entry name" value="Enoyl-[acyl-carrier-protein] reductase [NADH]"/>
    <property type="match status" value="1"/>
</dbReference>
<dbReference type="UniPathway" id="UPA00094"/>
<feature type="binding site" evidence="12">
    <location>
        <position position="92"/>
    </location>
    <ligand>
        <name>NAD(+)</name>
        <dbReference type="ChEBI" id="CHEBI:57540"/>
    </ligand>
</feature>
<dbReference type="PRINTS" id="PR00081">
    <property type="entry name" value="GDHRDH"/>
</dbReference>
<keyword evidence="7" id="KW-0443">Lipid metabolism</keyword>
<evidence type="ECO:0000256" key="11">
    <source>
        <dbReference type="PIRSR" id="PIRSR000094-1"/>
    </source>
</evidence>
<feature type="binding site" evidence="12">
    <location>
        <position position="13"/>
    </location>
    <ligand>
        <name>NAD(+)</name>
        <dbReference type="ChEBI" id="CHEBI:57540"/>
    </ligand>
</feature>
<evidence type="ECO:0000256" key="1">
    <source>
        <dbReference type="ARBA" id="ARBA00004746"/>
    </source>
</evidence>
<evidence type="ECO:0000256" key="12">
    <source>
        <dbReference type="PIRSR" id="PIRSR000094-3"/>
    </source>
</evidence>
<dbReference type="Pfam" id="PF13561">
    <property type="entry name" value="adh_short_C2"/>
    <property type="match status" value="1"/>
</dbReference>
<name>A0A451D6X6_9GAMM</name>
<dbReference type="AlphaFoldDB" id="A0A451D6X6"/>
<feature type="binding site" evidence="12">
    <location>
        <position position="163"/>
    </location>
    <ligand>
        <name>NAD(+)</name>
        <dbReference type="ChEBI" id="CHEBI:57540"/>
    </ligand>
</feature>
<accession>A0A451D6X6</accession>
<keyword evidence="5" id="KW-0276">Fatty acid metabolism</keyword>
<comment type="function">
    <text evidence="9">Catalyzes the reduction of a carbon-carbon double bond in an enoyl moiety that is covalently linked to an acyl carrier protein (ACP). Involved in the elongation cycle of fatty acid which are used in the lipid metabolism and in the biotin biosynthesis.</text>
</comment>
<dbReference type="GO" id="GO:0006633">
    <property type="term" value="P:fatty acid biosynthetic process"/>
    <property type="evidence" value="ECO:0007669"/>
    <property type="project" value="UniProtKB-UniPathway"/>
</dbReference>
<evidence type="ECO:0000256" key="5">
    <source>
        <dbReference type="ARBA" id="ARBA00022832"/>
    </source>
</evidence>
<dbReference type="PIRSF" id="PIRSF000094">
    <property type="entry name" value="Enoyl-ACP_rdct"/>
    <property type="match status" value="1"/>
</dbReference>
<gene>
    <name evidence="13" type="primary">fabI</name>
    <name evidence="13" type="ORF">BUCICURV3402_174</name>
</gene>
<dbReference type="RefSeq" id="WP_154029226.1">
    <property type="nucleotide sequence ID" value="NZ_LR217710.1"/>
</dbReference>
<feature type="active site" description="Proton acceptor" evidence="11">
    <location>
        <position position="156"/>
    </location>
</feature>
<evidence type="ECO:0000256" key="10">
    <source>
        <dbReference type="PIRNR" id="PIRNR000094"/>
    </source>
</evidence>
<keyword evidence="6 10" id="KW-0560">Oxidoreductase</keyword>
<evidence type="ECO:0000256" key="4">
    <source>
        <dbReference type="ARBA" id="ARBA00022516"/>
    </source>
</evidence>
<feature type="binding site" evidence="12">
    <location>
        <begin position="19"/>
        <end position="20"/>
    </location>
    <ligand>
        <name>NAD(+)</name>
        <dbReference type="ChEBI" id="CHEBI:57540"/>
    </ligand>
</feature>
<dbReference type="EMBL" id="LR217710">
    <property type="protein sequence ID" value="VFP81464.1"/>
    <property type="molecule type" value="Genomic_DNA"/>
</dbReference>
<dbReference type="CDD" id="cd05372">
    <property type="entry name" value="ENR_SDR"/>
    <property type="match status" value="1"/>
</dbReference>
<evidence type="ECO:0000256" key="6">
    <source>
        <dbReference type="ARBA" id="ARBA00023002"/>
    </source>
</evidence>
<evidence type="ECO:0000256" key="9">
    <source>
        <dbReference type="ARBA" id="ARBA00025542"/>
    </source>
</evidence>
<evidence type="ECO:0000256" key="8">
    <source>
        <dbReference type="ARBA" id="ARBA00023160"/>
    </source>
</evidence>
<dbReference type="EC" id="1.3.1.9" evidence="10"/>
<comment type="catalytic activity">
    <reaction evidence="10">
        <text>a 2,3-saturated acyl-[ACP] + NAD(+) = a (2E)-enoyl-[ACP] + NADH + H(+)</text>
        <dbReference type="Rhea" id="RHEA:10240"/>
        <dbReference type="Rhea" id="RHEA-COMP:9925"/>
        <dbReference type="Rhea" id="RHEA-COMP:9926"/>
        <dbReference type="ChEBI" id="CHEBI:15378"/>
        <dbReference type="ChEBI" id="CHEBI:57540"/>
        <dbReference type="ChEBI" id="CHEBI:57945"/>
        <dbReference type="ChEBI" id="CHEBI:78784"/>
        <dbReference type="ChEBI" id="CHEBI:78785"/>
        <dbReference type="EC" id="1.3.1.9"/>
    </reaction>
</comment>
<comment type="pathway">
    <text evidence="1">Cofactor biosynthesis; biotin biosynthesis.</text>
</comment>
<comment type="pathway">
    <text evidence="2">Lipid metabolism; fatty acid biosynthesis.</text>
</comment>
<evidence type="ECO:0000256" key="3">
    <source>
        <dbReference type="ARBA" id="ARBA00009233"/>
    </source>
</evidence>
<dbReference type="Gene3D" id="3.40.50.720">
    <property type="entry name" value="NAD(P)-binding Rossmann-like Domain"/>
    <property type="match status" value="1"/>
</dbReference>
<proteinExistence type="inferred from homology"/>
<dbReference type="OrthoDB" id="9803628at2"/>
<keyword evidence="8 10" id="KW-0275">Fatty acid biosynthesis</keyword>
<dbReference type="PANTHER" id="PTHR43159">
    <property type="entry name" value="ENOYL-[ACYL-CARRIER-PROTEIN] REDUCTASE"/>
    <property type="match status" value="1"/>
</dbReference>
<reference evidence="13 14" key="1">
    <citation type="submission" date="2019-02" db="EMBL/GenBank/DDBJ databases">
        <authorList>
            <person name="Manzano-Marin A."/>
            <person name="Manzano-Marin A."/>
        </authorList>
    </citation>
    <scope>NUCLEOTIDE SEQUENCE [LARGE SCALE GENOMIC DNA]</scope>
    <source>
        <strain evidence="13 14">BuCicurvipes</strain>
    </source>
</reference>
<feature type="binding site" evidence="12">
    <location>
        <begin position="192"/>
        <end position="196"/>
    </location>
    <ligand>
        <name>NAD(+)</name>
        <dbReference type="ChEBI" id="CHEBI:57540"/>
    </ligand>
</feature>
<dbReference type="GO" id="GO:0004318">
    <property type="term" value="F:enoyl-[acyl-carrier-protein] reductase (NADH) activity"/>
    <property type="evidence" value="ECO:0007669"/>
    <property type="project" value="UniProtKB-EC"/>
</dbReference>
<dbReference type="InterPro" id="IPR014358">
    <property type="entry name" value="Enoyl-ACP_Rdtase_NADH"/>
</dbReference>
<evidence type="ECO:0000313" key="13">
    <source>
        <dbReference type="EMBL" id="VFP81464.1"/>
    </source>
</evidence>
<feature type="active site" description="Proton acceptor" evidence="11">
    <location>
        <position position="146"/>
    </location>
</feature>
<dbReference type="SUPFAM" id="SSF51735">
    <property type="entry name" value="NAD(P)-binding Rossmann-fold domains"/>
    <property type="match status" value="1"/>
</dbReference>
<dbReference type="InterPro" id="IPR002347">
    <property type="entry name" value="SDR_fam"/>
</dbReference>
<dbReference type="PANTHER" id="PTHR43159:SF2">
    <property type="entry name" value="ENOYL-[ACYL-CARRIER-PROTEIN] REDUCTASE [NADH], CHLOROPLASTIC"/>
    <property type="match status" value="1"/>
</dbReference>
<dbReference type="GO" id="GO:0009102">
    <property type="term" value="P:biotin biosynthetic process"/>
    <property type="evidence" value="ECO:0007669"/>
    <property type="project" value="UniProtKB-UniPathway"/>
</dbReference>
<sequence>MSFLKNKKILIFGVKNCFSIAWGIAISMYKQKAKLAFVYHNIKSKKKIMPLAKKVKSKIILQCDINSDNSIKKLFIKLFDIWGMFDGIVHSIAYVPRIQLNKDFIKIINRKDFLNAFETNTFSLIAIIKVAVKFLNKKASILTLTYIGSIKFIPYYNIMGITKAALESSIRYLSVSMGKKNIRVNAISSGSIKTTASYIIKNFHKIISTDKNYSPLNRNVTIKEIGNVAAFLCSDLSSGITGQVIYVDVGRNIM</sequence>